<dbReference type="AlphaFoldDB" id="A0A3B0RWG7"/>
<accession>A0A3B0RWG7</accession>
<organism evidence="1">
    <name type="scientific">hydrothermal vent metagenome</name>
    <dbReference type="NCBI Taxonomy" id="652676"/>
    <lineage>
        <taxon>unclassified sequences</taxon>
        <taxon>metagenomes</taxon>
        <taxon>ecological metagenomes</taxon>
    </lineage>
</organism>
<reference evidence="1" key="1">
    <citation type="submission" date="2018-06" db="EMBL/GenBank/DDBJ databases">
        <authorList>
            <person name="Zhirakovskaya E."/>
        </authorList>
    </citation>
    <scope>NUCLEOTIDE SEQUENCE</scope>
</reference>
<name>A0A3B0RWG7_9ZZZZ</name>
<dbReference type="InterPro" id="IPR018766">
    <property type="entry name" value="Zinicin_2"/>
</dbReference>
<dbReference type="SUPFAM" id="SSF55486">
    <property type="entry name" value="Metalloproteases ('zincins'), catalytic domain"/>
    <property type="match status" value="1"/>
</dbReference>
<dbReference type="EMBL" id="UOEI01000148">
    <property type="protein sequence ID" value="VAV95431.1"/>
    <property type="molecule type" value="Genomic_DNA"/>
</dbReference>
<sequence length="216" mass="24141">MVPNLDDFAIDHGIDHRQVRLWASFHEVAFHRIMAVEWIRGRFVNLVEAFYASVDIDASDLLGKLSGAMGDPSALQAMFDEEGADGTALITGTPDPQRLANLQAFTAFIEGYADRVVAISATDLVPAIDRIEGAYNRRRTEPNQAEQFLQQFAGLELERHRAINARTFCDDVAERWGEDALTKVWDEPTNMPTLPELTDPIGWAARVLLDDISLEE</sequence>
<evidence type="ECO:0000313" key="1">
    <source>
        <dbReference type="EMBL" id="VAV95431.1"/>
    </source>
</evidence>
<gene>
    <name evidence="1" type="ORF">MNBD_ACTINO01-1278</name>
</gene>
<proteinExistence type="predicted"/>
<dbReference type="PANTHER" id="PTHR39420:SF2">
    <property type="entry name" value="HYDROLASE"/>
    <property type="match status" value="1"/>
</dbReference>
<protein>
    <submittedName>
        <fullName evidence="1">Uncharacterized protein</fullName>
    </submittedName>
</protein>
<dbReference type="PANTHER" id="PTHR39420">
    <property type="match status" value="1"/>
</dbReference>
<dbReference type="Pfam" id="PF10103">
    <property type="entry name" value="Zincin_2"/>
    <property type="match status" value="1"/>
</dbReference>